<protein>
    <submittedName>
        <fullName evidence="1">Enoyl-CoA hydratase</fullName>
    </submittedName>
</protein>
<dbReference type="SUPFAM" id="SSF52096">
    <property type="entry name" value="ClpP/crotonase"/>
    <property type="match status" value="1"/>
</dbReference>
<organism evidence="1 2">
    <name type="scientific">Pandoraea capi</name>
    <dbReference type="NCBI Taxonomy" id="2508286"/>
    <lineage>
        <taxon>Bacteria</taxon>
        <taxon>Pseudomonadati</taxon>
        <taxon>Pseudomonadota</taxon>
        <taxon>Betaproteobacteria</taxon>
        <taxon>Burkholderiales</taxon>
        <taxon>Burkholderiaceae</taxon>
        <taxon>Pandoraea</taxon>
    </lineage>
</organism>
<dbReference type="InterPro" id="IPR029045">
    <property type="entry name" value="ClpP/crotonase-like_dom_sf"/>
</dbReference>
<dbReference type="EMBL" id="CABPRV010000007">
    <property type="protein sequence ID" value="VVE20142.1"/>
    <property type="molecule type" value="Genomic_DNA"/>
</dbReference>
<accession>A0ABY6W323</accession>
<dbReference type="RefSeq" id="WP_150721976.1">
    <property type="nucleotide sequence ID" value="NZ_CABPRV010000007.1"/>
</dbReference>
<dbReference type="Gene3D" id="3.90.226.10">
    <property type="entry name" value="2-enoyl-CoA Hydratase, Chain A, domain 1"/>
    <property type="match status" value="1"/>
</dbReference>
<dbReference type="CDD" id="cd06558">
    <property type="entry name" value="crotonase-like"/>
    <property type="match status" value="1"/>
</dbReference>
<dbReference type="PANTHER" id="PTHR11941:SF54">
    <property type="entry name" value="ENOYL-COA HYDRATASE, MITOCHONDRIAL"/>
    <property type="match status" value="1"/>
</dbReference>
<sequence>MKDWETLEVLRGAEGTEGAEGAVVEIVLNRPQQRNALNAVMCDELRTVVQALRGDDSVRCVIVRANGPVFCAGADLKERQGMSLDDVRARRIKAFAAYDAIEQIGKPCIALVEGPAIGSGGEIAMACDFIVATDNAAFRTPEALWGTVGATQRMPRAVGKRLAKDMAFTGRTLSAQEAREAGLVSRIVPADDALDAVRAMAQTIAAAPALAMRLTKDCIDRGVETDPAGALAIEMLAIDTLLQSPDWGSKIARFGSGTSNDVNHAANGVDAAASVTKQGGRHA</sequence>
<evidence type="ECO:0000313" key="2">
    <source>
        <dbReference type="Proteomes" id="UP000366065"/>
    </source>
</evidence>
<name>A0ABY6W323_9BURK</name>
<proteinExistence type="predicted"/>
<dbReference type="PANTHER" id="PTHR11941">
    <property type="entry name" value="ENOYL-COA HYDRATASE-RELATED"/>
    <property type="match status" value="1"/>
</dbReference>
<dbReference type="Pfam" id="PF00378">
    <property type="entry name" value="ECH_1"/>
    <property type="match status" value="1"/>
</dbReference>
<dbReference type="InterPro" id="IPR001753">
    <property type="entry name" value="Enoyl-CoA_hydra/iso"/>
</dbReference>
<dbReference type="Proteomes" id="UP000366065">
    <property type="component" value="Unassembled WGS sequence"/>
</dbReference>
<reference evidence="1 2" key="1">
    <citation type="submission" date="2019-08" db="EMBL/GenBank/DDBJ databases">
        <authorList>
            <person name="Peeters C."/>
        </authorList>
    </citation>
    <scope>NUCLEOTIDE SEQUENCE [LARGE SCALE GENOMIC DNA]</scope>
    <source>
        <strain evidence="1 2">LMG 20602</strain>
    </source>
</reference>
<comment type="caution">
    <text evidence="1">The sequence shown here is derived from an EMBL/GenBank/DDBJ whole genome shotgun (WGS) entry which is preliminary data.</text>
</comment>
<evidence type="ECO:0000313" key="1">
    <source>
        <dbReference type="EMBL" id="VVE20142.1"/>
    </source>
</evidence>
<keyword evidence="2" id="KW-1185">Reference proteome</keyword>
<gene>
    <name evidence="1" type="ORF">PCA20602_03098</name>
</gene>